<evidence type="ECO:0000313" key="8">
    <source>
        <dbReference type="Proteomes" id="UP000318199"/>
    </source>
</evidence>
<keyword evidence="4 6" id="KW-0689">Ribosomal protein</keyword>
<dbReference type="EMBL" id="VOBQ01000020">
    <property type="protein sequence ID" value="TWO68219.1"/>
    <property type="molecule type" value="Genomic_DNA"/>
</dbReference>
<dbReference type="SUPFAM" id="SSF54189">
    <property type="entry name" value="Ribosomal proteins S24e, L23 and L15e"/>
    <property type="match status" value="1"/>
</dbReference>
<keyword evidence="8" id="KW-1185">Reference proteome</keyword>
<dbReference type="RefSeq" id="WP_145895496.1">
    <property type="nucleotide sequence ID" value="NZ_VOBQ01000020.1"/>
</dbReference>
<dbReference type="GO" id="GO:0005840">
    <property type="term" value="C:ribosome"/>
    <property type="evidence" value="ECO:0007669"/>
    <property type="project" value="UniProtKB-KW"/>
</dbReference>
<dbReference type="InterPro" id="IPR013025">
    <property type="entry name" value="Ribosomal_uL23-like"/>
</dbReference>
<dbReference type="PANTHER" id="PTHR11620">
    <property type="entry name" value="60S RIBOSOMAL PROTEIN L23A"/>
    <property type="match status" value="1"/>
</dbReference>
<dbReference type="Pfam" id="PF00276">
    <property type="entry name" value="Ribosomal_L23"/>
    <property type="match status" value="1"/>
</dbReference>
<evidence type="ECO:0000256" key="6">
    <source>
        <dbReference type="HAMAP-Rule" id="MF_01369"/>
    </source>
</evidence>
<evidence type="ECO:0000256" key="5">
    <source>
        <dbReference type="ARBA" id="ARBA00023274"/>
    </source>
</evidence>
<dbReference type="AlphaFoldDB" id="A0A562ZI01"/>
<organism evidence="7 8">
    <name type="scientific">Caenimonas sedimenti</name>
    <dbReference type="NCBI Taxonomy" id="2596921"/>
    <lineage>
        <taxon>Bacteria</taxon>
        <taxon>Pseudomonadati</taxon>
        <taxon>Pseudomonadota</taxon>
        <taxon>Betaproteobacteria</taxon>
        <taxon>Burkholderiales</taxon>
        <taxon>Comamonadaceae</taxon>
        <taxon>Caenimonas</taxon>
    </lineage>
</organism>
<name>A0A562ZI01_9BURK</name>
<keyword evidence="5 6" id="KW-0687">Ribonucleoprotein</keyword>
<dbReference type="GO" id="GO:0019843">
    <property type="term" value="F:rRNA binding"/>
    <property type="evidence" value="ECO:0007669"/>
    <property type="project" value="UniProtKB-UniRule"/>
</dbReference>
<accession>A0A562ZI01</accession>
<dbReference type="Proteomes" id="UP000318199">
    <property type="component" value="Unassembled WGS sequence"/>
</dbReference>
<dbReference type="InterPro" id="IPR012678">
    <property type="entry name" value="Ribosomal_uL23/eL15/eS24_sf"/>
</dbReference>
<dbReference type="InterPro" id="IPR012677">
    <property type="entry name" value="Nucleotide-bd_a/b_plait_sf"/>
</dbReference>
<reference evidence="7 8" key="1">
    <citation type="submission" date="2019-07" db="EMBL/GenBank/DDBJ databases">
        <title>Caenimonas sedimenti sp. nov., isolated from activated sludge.</title>
        <authorList>
            <person name="Xu J."/>
        </authorList>
    </citation>
    <scope>NUCLEOTIDE SEQUENCE [LARGE SCALE GENOMIC DNA]</scope>
    <source>
        <strain evidence="7 8">HX-9-20</strain>
    </source>
</reference>
<protein>
    <recommendedName>
        <fullName evidence="6">Large ribosomal subunit protein uL23</fullName>
    </recommendedName>
</protein>
<dbReference type="NCBIfam" id="NF004363">
    <property type="entry name" value="PRK05738.2-4"/>
    <property type="match status" value="1"/>
</dbReference>
<keyword evidence="3 6" id="KW-0694">RNA-binding</keyword>
<dbReference type="FunFam" id="3.30.70.330:FF:000001">
    <property type="entry name" value="50S ribosomal protein L23"/>
    <property type="match status" value="1"/>
</dbReference>
<evidence type="ECO:0000256" key="3">
    <source>
        <dbReference type="ARBA" id="ARBA00022884"/>
    </source>
</evidence>
<dbReference type="HAMAP" id="MF_01369_B">
    <property type="entry name" value="Ribosomal_uL23_B"/>
    <property type="match status" value="1"/>
</dbReference>
<dbReference type="GO" id="GO:0006412">
    <property type="term" value="P:translation"/>
    <property type="evidence" value="ECO:0007669"/>
    <property type="project" value="UniProtKB-UniRule"/>
</dbReference>
<dbReference type="GO" id="GO:1990904">
    <property type="term" value="C:ribonucleoprotein complex"/>
    <property type="evidence" value="ECO:0007669"/>
    <property type="project" value="UniProtKB-KW"/>
</dbReference>
<dbReference type="Gene3D" id="3.30.70.330">
    <property type="match status" value="1"/>
</dbReference>
<evidence type="ECO:0000313" key="7">
    <source>
        <dbReference type="EMBL" id="TWO68219.1"/>
    </source>
</evidence>
<proteinExistence type="inferred from homology"/>
<dbReference type="NCBIfam" id="NF004359">
    <property type="entry name" value="PRK05738.1-3"/>
    <property type="match status" value="1"/>
</dbReference>
<gene>
    <name evidence="6" type="primary">rplW</name>
    <name evidence="7" type="ORF">FN976_23385</name>
</gene>
<sequence length="112" mass="12304">MSRVNPTPASRKNYDEGRLMQVLVAPIVSEKATHVADKSNAVTFKVLQDATKPEIKAAVELMFKVEVKGVSVLNTKGKQKKFGRSVGRRDNVRKAYVTLMPGQELNFSGEAA</sequence>
<evidence type="ECO:0000256" key="2">
    <source>
        <dbReference type="ARBA" id="ARBA00022730"/>
    </source>
</evidence>
<evidence type="ECO:0000256" key="4">
    <source>
        <dbReference type="ARBA" id="ARBA00022980"/>
    </source>
</evidence>
<comment type="subunit">
    <text evidence="6">Part of the 50S ribosomal subunit. Contacts protein L29, and trigger factor when it is bound to the ribosome.</text>
</comment>
<keyword evidence="2 6" id="KW-0699">rRNA-binding</keyword>
<comment type="function">
    <text evidence="6">One of the early assembly proteins it binds 23S rRNA. One of the proteins that surrounds the polypeptide exit tunnel on the outside of the ribosome. Forms the main docking site for trigger factor binding to the ribosome.</text>
</comment>
<dbReference type="OrthoDB" id="9793353at2"/>
<evidence type="ECO:0000256" key="1">
    <source>
        <dbReference type="ARBA" id="ARBA00006700"/>
    </source>
</evidence>
<dbReference type="GO" id="GO:0003735">
    <property type="term" value="F:structural constituent of ribosome"/>
    <property type="evidence" value="ECO:0007669"/>
    <property type="project" value="InterPro"/>
</dbReference>
<comment type="similarity">
    <text evidence="1 6">Belongs to the universal ribosomal protein uL23 family.</text>
</comment>
<comment type="caution">
    <text evidence="7">The sequence shown here is derived from an EMBL/GenBank/DDBJ whole genome shotgun (WGS) entry which is preliminary data.</text>
</comment>